<dbReference type="Proteomes" id="UP000628669">
    <property type="component" value="Unassembled WGS sequence"/>
</dbReference>
<organism evidence="1 2">
    <name type="scientific">Chryseobacterium paridis</name>
    <dbReference type="NCBI Taxonomy" id="2800328"/>
    <lineage>
        <taxon>Bacteria</taxon>
        <taxon>Pseudomonadati</taxon>
        <taxon>Bacteroidota</taxon>
        <taxon>Flavobacteriia</taxon>
        <taxon>Flavobacteriales</taxon>
        <taxon>Weeksellaceae</taxon>
        <taxon>Chryseobacterium group</taxon>
        <taxon>Chryseobacterium</taxon>
    </lineage>
</organism>
<evidence type="ECO:0000313" key="1">
    <source>
        <dbReference type="EMBL" id="MBK1896140.1"/>
    </source>
</evidence>
<keyword evidence="2" id="KW-1185">Reference proteome</keyword>
<name>A0ABS1FUL3_9FLAO</name>
<protein>
    <submittedName>
        <fullName evidence="1">Uncharacterized protein</fullName>
    </submittedName>
</protein>
<dbReference type="RefSeq" id="WP_200245548.1">
    <property type="nucleotide sequence ID" value="NZ_JAENHK010000010.1"/>
</dbReference>
<sequence>MNNLKKLSREDLRNLGGGRRACSIAIQGSDGTWVTRTGSCMTLTAESPSGLQVSTSYCETGLGMINVTSNGGDSRCNS</sequence>
<dbReference type="NCBIfam" id="NF047798">
    <property type="entry name" value="leader_Chryseo"/>
    <property type="match status" value="1"/>
</dbReference>
<comment type="caution">
    <text evidence="1">The sequence shown here is derived from an EMBL/GenBank/DDBJ whole genome shotgun (WGS) entry which is preliminary data.</text>
</comment>
<proteinExistence type="predicted"/>
<dbReference type="EMBL" id="JAENHK010000010">
    <property type="protein sequence ID" value="MBK1896140.1"/>
    <property type="molecule type" value="Genomic_DNA"/>
</dbReference>
<gene>
    <name evidence="1" type="ORF">JHL15_10285</name>
</gene>
<evidence type="ECO:0000313" key="2">
    <source>
        <dbReference type="Proteomes" id="UP000628669"/>
    </source>
</evidence>
<reference evidence="2" key="1">
    <citation type="submission" date="2021-01" db="EMBL/GenBank/DDBJ databases">
        <title>Genome public.</title>
        <authorList>
            <person name="Liu C."/>
            <person name="Sun Q."/>
        </authorList>
    </citation>
    <scope>NUCLEOTIDE SEQUENCE [LARGE SCALE GENOMIC DNA]</scope>
    <source>
        <strain evidence="2">YIM B02567</strain>
    </source>
</reference>
<dbReference type="InterPro" id="IPR058074">
    <property type="entry name" value="Bacteriocin-like"/>
</dbReference>
<accession>A0ABS1FUL3</accession>